<keyword evidence="4" id="KW-1185">Reference proteome</keyword>
<reference evidence="3 4" key="1">
    <citation type="journal article" date="2024" name="Nat. Commun.">
        <title>Phylogenomics reveals the evolutionary origins of lichenization in chlorophyte algae.</title>
        <authorList>
            <person name="Puginier C."/>
            <person name="Libourel C."/>
            <person name="Otte J."/>
            <person name="Skaloud P."/>
            <person name="Haon M."/>
            <person name="Grisel S."/>
            <person name="Petersen M."/>
            <person name="Berrin J.G."/>
            <person name="Delaux P.M."/>
            <person name="Dal Grande F."/>
            <person name="Keller J."/>
        </authorList>
    </citation>
    <scope>NUCLEOTIDE SEQUENCE [LARGE SCALE GENOMIC DNA]</scope>
    <source>
        <strain evidence="3 4">SAG 245.80</strain>
    </source>
</reference>
<dbReference type="InterPro" id="IPR057287">
    <property type="entry name" value="Ndx_N"/>
</dbReference>
<proteinExistence type="predicted"/>
<dbReference type="InterPro" id="IPR039325">
    <property type="entry name" value="NDX"/>
</dbReference>
<evidence type="ECO:0000256" key="1">
    <source>
        <dbReference type="SAM" id="MobiDB-lite"/>
    </source>
</evidence>
<comment type="caution">
    <text evidence="3">The sequence shown here is derived from an EMBL/GenBank/DDBJ whole genome shotgun (WGS) entry which is preliminary data.</text>
</comment>
<dbReference type="EMBL" id="JALJOU010000006">
    <property type="protein sequence ID" value="KAK9843504.1"/>
    <property type="molecule type" value="Genomic_DNA"/>
</dbReference>
<feature type="compositionally biased region" description="Low complexity" evidence="1">
    <location>
        <begin position="277"/>
        <end position="286"/>
    </location>
</feature>
<dbReference type="PANTHER" id="PTHR35743">
    <property type="entry name" value="NODULIN HOMEOBOX"/>
    <property type="match status" value="1"/>
</dbReference>
<evidence type="ECO:0000313" key="3">
    <source>
        <dbReference type="EMBL" id="KAK9843504.1"/>
    </source>
</evidence>
<name>A0AAW1SD87_9CHLO</name>
<evidence type="ECO:0000259" key="2">
    <source>
        <dbReference type="Pfam" id="PF25246"/>
    </source>
</evidence>
<sequence>MDFIGLSDRQRLPRHVMACMLAQQPQPAAQDGWQEELTAARLTHDTRFGHLSRALNLLATLCGLAETAPVLAQVVAAPGFQEQMADLLALVLASVAGPEAHACAAAASEPARAQEALERAALVPNALRAAVCALQPAACAGPALGPAHWRAVAAGLTSGPRSALLLDALFDATATVYAMVRAALRADSGAADTYELAFHAAAAMEVLSELCATPLFYYRLALHDPSMAAPMRLVAATLALHDPPLAPPPWAIASQPSSDERHGSDERNGRDERDSSSDGSGKLSLSSSFAPDASGYSTSAAQGAAELLVARGLALLNELCGYDEVPFLDRFAAGTRAHQLALSVVDRALAYAALAMRRPPMRECRVRSPGEGQLAVNALQTLEVLADDSNFRALAMEVVAEPVAAVLALPHGRFVATWCAGEEATALHAADFSLDGRCLLLGPATPSFQRRLDALNALADPGGQNFAGLPAGARSRARHVAVEAGQRALALFQALGNLHCFSPTSSAPRLRHRFVRLLAQQLRLIKPLGADASEKPPAFDVALGNLRRLGVYAADVVETLGGGQAAGELVQPEDAALLAALARTLAALRDGDVPDEAIDAATSQHRGRRTRFRPIVTCERDCFEDLLAKGRHNTLSNPQGQLFGRAGQQCCLEDGERILLRAVAQRPESIDTRLLLVHNRLRLRGREHECRRVPFAPQVLV</sequence>
<dbReference type="Pfam" id="PF25246">
    <property type="entry name" value="Nodulin_N"/>
    <property type="match status" value="1"/>
</dbReference>
<organism evidence="3 4">
    <name type="scientific">Elliptochloris bilobata</name>
    <dbReference type="NCBI Taxonomy" id="381761"/>
    <lineage>
        <taxon>Eukaryota</taxon>
        <taxon>Viridiplantae</taxon>
        <taxon>Chlorophyta</taxon>
        <taxon>core chlorophytes</taxon>
        <taxon>Trebouxiophyceae</taxon>
        <taxon>Trebouxiophyceae incertae sedis</taxon>
        <taxon>Elliptochloris clade</taxon>
        <taxon>Elliptochloris</taxon>
    </lineage>
</organism>
<protein>
    <recommendedName>
        <fullName evidence="2">Nodulin homeobox N-terminal domain-containing protein</fullName>
    </recommendedName>
</protein>
<dbReference type="PANTHER" id="PTHR35743:SF1">
    <property type="entry name" value="NODULIN HOMEOBOX"/>
    <property type="match status" value="1"/>
</dbReference>
<accession>A0AAW1SD87</accession>
<feature type="compositionally biased region" description="Basic and acidic residues" evidence="1">
    <location>
        <begin position="258"/>
        <end position="276"/>
    </location>
</feature>
<feature type="domain" description="Nodulin homeobox N-terminal" evidence="2">
    <location>
        <begin position="308"/>
        <end position="523"/>
    </location>
</feature>
<evidence type="ECO:0000313" key="4">
    <source>
        <dbReference type="Proteomes" id="UP001445335"/>
    </source>
</evidence>
<feature type="region of interest" description="Disordered" evidence="1">
    <location>
        <begin position="249"/>
        <end position="286"/>
    </location>
</feature>
<gene>
    <name evidence="3" type="ORF">WJX81_006292</name>
</gene>
<dbReference type="AlphaFoldDB" id="A0AAW1SD87"/>
<dbReference type="GO" id="GO:0003697">
    <property type="term" value="F:single-stranded DNA binding"/>
    <property type="evidence" value="ECO:0007669"/>
    <property type="project" value="InterPro"/>
</dbReference>
<dbReference type="Proteomes" id="UP001445335">
    <property type="component" value="Unassembled WGS sequence"/>
</dbReference>